<evidence type="ECO:0000313" key="4">
    <source>
        <dbReference type="Proteomes" id="UP000327000"/>
    </source>
</evidence>
<accession>A0A5N5W9K9</accession>
<evidence type="ECO:0000259" key="2">
    <source>
        <dbReference type="PROSITE" id="PS50837"/>
    </source>
</evidence>
<dbReference type="InterPro" id="IPR027417">
    <property type="entry name" value="P-loop_NTPase"/>
</dbReference>
<feature type="transmembrane region" description="Helical" evidence="1">
    <location>
        <begin position="683"/>
        <end position="704"/>
    </location>
</feature>
<feature type="transmembrane region" description="Helical" evidence="1">
    <location>
        <begin position="572"/>
        <end position="595"/>
    </location>
</feature>
<dbReference type="RefSeq" id="WP_152263469.1">
    <property type="nucleotide sequence ID" value="NZ_VOKX01000018.1"/>
</dbReference>
<keyword evidence="1" id="KW-0812">Transmembrane</keyword>
<reference evidence="3 4" key="1">
    <citation type="journal article" date="2019" name="Microb. Cell Fact.">
        <title>Exploring novel herbicidin analogues by transcriptional regulator overexpression and MS/MS molecular networking.</title>
        <authorList>
            <person name="Shi Y."/>
            <person name="Gu R."/>
            <person name="Li Y."/>
            <person name="Wang X."/>
            <person name="Ren W."/>
            <person name="Li X."/>
            <person name="Wang L."/>
            <person name="Xie Y."/>
            <person name="Hong B."/>
        </authorList>
    </citation>
    <scope>NUCLEOTIDE SEQUENCE [LARGE SCALE GENOMIC DNA]</scope>
    <source>
        <strain evidence="3 4">US-43</strain>
    </source>
</reference>
<keyword evidence="4" id="KW-1185">Reference proteome</keyword>
<dbReference type="EMBL" id="VOKX01000018">
    <property type="protein sequence ID" value="KAB7846973.1"/>
    <property type="molecule type" value="Genomic_DNA"/>
</dbReference>
<feature type="transmembrane region" description="Helical" evidence="1">
    <location>
        <begin position="32"/>
        <end position="53"/>
    </location>
</feature>
<dbReference type="Proteomes" id="UP000327000">
    <property type="component" value="Unassembled WGS sequence"/>
</dbReference>
<organism evidence="3 4">
    <name type="scientific">Streptomyces mobaraensis</name>
    <name type="common">Streptoverticillium mobaraense</name>
    <dbReference type="NCBI Taxonomy" id="35621"/>
    <lineage>
        <taxon>Bacteria</taxon>
        <taxon>Bacillati</taxon>
        <taxon>Actinomycetota</taxon>
        <taxon>Actinomycetes</taxon>
        <taxon>Kitasatosporales</taxon>
        <taxon>Streptomycetaceae</taxon>
        <taxon>Streptomyces</taxon>
    </lineage>
</organism>
<feature type="transmembrane region" description="Helical" evidence="1">
    <location>
        <begin position="607"/>
        <end position="627"/>
    </location>
</feature>
<proteinExistence type="predicted"/>
<name>A0A5N5W9K9_STRMB</name>
<feature type="transmembrane region" description="Helical" evidence="1">
    <location>
        <begin position="648"/>
        <end position="671"/>
    </location>
</feature>
<dbReference type="SUPFAM" id="SSF52540">
    <property type="entry name" value="P-loop containing nucleoside triphosphate hydrolases"/>
    <property type="match status" value="1"/>
</dbReference>
<keyword evidence="1" id="KW-1133">Transmembrane helix</keyword>
<feature type="transmembrane region" description="Helical" evidence="1">
    <location>
        <begin position="502"/>
        <end position="523"/>
    </location>
</feature>
<gene>
    <name evidence="3" type="ORF">FRZ00_12310</name>
</gene>
<feature type="transmembrane region" description="Helical" evidence="1">
    <location>
        <begin position="529"/>
        <end position="551"/>
    </location>
</feature>
<dbReference type="AlphaFoldDB" id="A0A5N5W9K9"/>
<evidence type="ECO:0000313" key="3">
    <source>
        <dbReference type="EMBL" id="KAB7846973.1"/>
    </source>
</evidence>
<dbReference type="PROSITE" id="PS50837">
    <property type="entry name" value="NACHT"/>
    <property type="match status" value="1"/>
</dbReference>
<dbReference type="InterPro" id="IPR007111">
    <property type="entry name" value="NACHT_NTPase"/>
</dbReference>
<feature type="transmembrane region" description="Helical" evidence="1">
    <location>
        <begin position="436"/>
        <end position="457"/>
    </location>
</feature>
<keyword evidence="1" id="KW-0472">Membrane</keyword>
<dbReference type="Gene3D" id="3.40.50.300">
    <property type="entry name" value="P-loop containing nucleotide triphosphate hydrolases"/>
    <property type="match status" value="1"/>
</dbReference>
<protein>
    <submittedName>
        <fullName evidence="3">NACHT domain-containing protein</fullName>
    </submittedName>
</protein>
<dbReference type="Pfam" id="PF05729">
    <property type="entry name" value="NACHT"/>
    <property type="match status" value="1"/>
</dbReference>
<dbReference type="OrthoDB" id="419058at2"/>
<feature type="domain" description="NACHT" evidence="2">
    <location>
        <begin position="140"/>
        <end position="263"/>
    </location>
</feature>
<comment type="caution">
    <text evidence="3">The sequence shown here is derived from an EMBL/GenBank/DDBJ whole genome shotgun (WGS) entry which is preliminary data.</text>
</comment>
<evidence type="ECO:0000256" key="1">
    <source>
        <dbReference type="SAM" id="Phobius"/>
    </source>
</evidence>
<sequence length="765" mass="82160">MRGRWTVAWALCAAVTGGLLWGWPLRDPERISAAAAVVSAVVALFGVASAWAWRAGRGRRRADGAQVADAAEALARTVRRQWEEEAILRQLYGPEPLPLLWSDCACPGVSDRRQTVGTEVVCRADEPLALTEAFGSLAHRRLVVLGTAGSGKTAFAVLLVLALLRGRTADDPVPVLFSLSSFDPDRESAGNWLRRRIAADYPAMGDTEQYGAGVIDDLLTEHRLVPVLDGLDELPERSRAAALASLDGTLPADAPLVLTCRTDDYADAVRQSGFLTGAAVVEPAPVRTEDALAFLSRAMPPGSRQDGWATVAERLAREPGAPAAQALRSPLMVALARSVYAGTADEGDEGRDPAELVDAERFPTPAAVERHLLDALVPSLYERARRQDPARGWDPRQARDYLIRLAAGLHARDDYDLAWWQLHRWIPALAGPWRRAAVLASLGCAEFLLLTVFLVAVLDAPSRAEALRWFPQSVLESFALPPMLALSGLVTRRNRTLPRAAALAAAVALAGGLALPPSSWYYYRDASASTLLASIGFFCFAVWLVLLGVGLPTPPRTPSRGRPAPRHWRGQLVRALILVISVTAISETVFAGYAMAGYGSVLPPGSMPWGALIGAVAGIGLAALDWVRAPATGAEVATPASSVRADRLISLISAGACAVVFVLPEAVFRAVPWVPSDPLRTTMFSAVVGLFHGAVWGSFLALAAHSWPYYTAARLLLAARGELPWRLQAFLANAHRLGILRQVGPVYQFRHARLRDHLATRPASS</sequence>